<dbReference type="PANTHER" id="PTHR21847">
    <property type="entry name" value="EF-HAND CALCIUM-BINDING DOMAIN-CONTAINING PROTEIN 10"/>
    <property type="match status" value="1"/>
</dbReference>
<dbReference type="EMBL" id="JANEYG010000005">
    <property type="protein sequence ID" value="KAJ8923146.1"/>
    <property type="molecule type" value="Genomic_DNA"/>
</dbReference>
<sequence>MSKTSSVDNPAKSDQGSLLEVLEESGEEEANSEPCLCSFFQMDYKQTTLEEYKQKHLKEEPLFSDILTLEKEEVCIEKPSKDPNESILVTGFGIRNLKSLQDALKLDERKRLYELYKIRKTDSARESSTTSSSVKDAVSPVPSSKRSIQTETDTASTASSVSTQQQKLRYLMGLEQEKVEEEESYPLEQDLVREMLMKQSEDNFLFSDKTSTKAAQSYLRTHRIFDFFQFIITHLLSAAPENPITFILVLLNKILLYRSGTGHPPLLYQRKHIEQLFSLMDRMNTGSIDMEQYESGMKTLGICEYNKNPKQAEEGLVTKKVFVQEALESETALFNDLIKRKWAGQKPKDEKLFSGPATPIRSYISGATFIPSDLLPRSTKHYPSAELVAEPEEG</sequence>
<feature type="region of interest" description="Disordered" evidence="1">
    <location>
        <begin position="1"/>
        <end position="31"/>
    </location>
</feature>
<evidence type="ECO:0000256" key="1">
    <source>
        <dbReference type="SAM" id="MobiDB-lite"/>
    </source>
</evidence>
<dbReference type="GO" id="GO:0005509">
    <property type="term" value="F:calcium ion binding"/>
    <property type="evidence" value="ECO:0007669"/>
    <property type="project" value="InterPro"/>
</dbReference>
<dbReference type="AlphaFoldDB" id="A0AAV8W950"/>
<feature type="domain" description="EF-hand" evidence="2">
    <location>
        <begin position="268"/>
        <end position="303"/>
    </location>
</feature>
<gene>
    <name evidence="3" type="ORF">NQ315_001700</name>
</gene>
<evidence type="ECO:0000313" key="4">
    <source>
        <dbReference type="Proteomes" id="UP001159042"/>
    </source>
</evidence>
<dbReference type="Proteomes" id="UP001159042">
    <property type="component" value="Unassembled WGS sequence"/>
</dbReference>
<reference evidence="3 4" key="1">
    <citation type="journal article" date="2023" name="Insect Mol. Biol.">
        <title>Genome sequencing provides insights into the evolution of gene families encoding plant cell wall-degrading enzymes in longhorned beetles.</title>
        <authorList>
            <person name="Shin N.R."/>
            <person name="Okamura Y."/>
            <person name="Kirsch R."/>
            <person name="Pauchet Y."/>
        </authorList>
    </citation>
    <scope>NUCLEOTIDE SEQUENCE [LARGE SCALE GENOMIC DNA]</scope>
    <source>
        <strain evidence="3">EAD_L_NR</strain>
    </source>
</reference>
<protein>
    <recommendedName>
        <fullName evidence="2">EF-hand domain-containing protein</fullName>
    </recommendedName>
</protein>
<dbReference type="InterPro" id="IPR002048">
    <property type="entry name" value="EF_hand_dom"/>
</dbReference>
<feature type="compositionally biased region" description="Low complexity" evidence="1">
    <location>
        <begin position="149"/>
        <end position="161"/>
    </location>
</feature>
<evidence type="ECO:0000259" key="2">
    <source>
        <dbReference type="PROSITE" id="PS50222"/>
    </source>
</evidence>
<keyword evidence="4" id="KW-1185">Reference proteome</keyword>
<name>A0AAV8W950_9CUCU</name>
<feature type="region of interest" description="Disordered" evidence="1">
    <location>
        <begin position="126"/>
        <end position="161"/>
    </location>
</feature>
<evidence type="ECO:0000313" key="3">
    <source>
        <dbReference type="EMBL" id="KAJ8923146.1"/>
    </source>
</evidence>
<organism evidence="3 4">
    <name type="scientific">Exocentrus adspersus</name>
    <dbReference type="NCBI Taxonomy" id="1586481"/>
    <lineage>
        <taxon>Eukaryota</taxon>
        <taxon>Metazoa</taxon>
        <taxon>Ecdysozoa</taxon>
        <taxon>Arthropoda</taxon>
        <taxon>Hexapoda</taxon>
        <taxon>Insecta</taxon>
        <taxon>Pterygota</taxon>
        <taxon>Neoptera</taxon>
        <taxon>Endopterygota</taxon>
        <taxon>Coleoptera</taxon>
        <taxon>Polyphaga</taxon>
        <taxon>Cucujiformia</taxon>
        <taxon>Chrysomeloidea</taxon>
        <taxon>Cerambycidae</taxon>
        <taxon>Lamiinae</taxon>
        <taxon>Acanthocinini</taxon>
        <taxon>Exocentrus</taxon>
    </lineage>
</organism>
<dbReference type="CDD" id="cd22981">
    <property type="entry name" value="DD_TbAK-like"/>
    <property type="match status" value="1"/>
</dbReference>
<feature type="compositionally biased region" description="Polar residues" evidence="1">
    <location>
        <begin position="1"/>
        <end position="16"/>
    </location>
</feature>
<dbReference type="Pfam" id="PF24548">
    <property type="entry name" value="EF_EFCAB10_C"/>
    <property type="match status" value="1"/>
</dbReference>
<dbReference type="InterPro" id="IPR039879">
    <property type="entry name" value="EFC10"/>
</dbReference>
<proteinExistence type="predicted"/>
<dbReference type="PROSITE" id="PS50222">
    <property type="entry name" value="EF_HAND_2"/>
    <property type="match status" value="1"/>
</dbReference>
<dbReference type="PANTHER" id="PTHR21847:SF1">
    <property type="entry name" value="EF-HAND CALCIUM-BINDING DOMAIN-CONTAINING PROTEIN 10"/>
    <property type="match status" value="1"/>
</dbReference>
<accession>A0AAV8W950</accession>
<dbReference type="SUPFAM" id="SSF47391">
    <property type="entry name" value="Dimerization-anchoring domain of cAMP-dependent PK regulatory subunit"/>
    <property type="match status" value="1"/>
</dbReference>
<dbReference type="InterPro" id="IPR056587">
    <property type="entry name" value="EF_EFCAB10_C"/>
</dbReference>
<comment type="caution">
    <text evidence="3">The sequence shown here is derived from an EMBL/GenBank/DDBJ whole genome shotgun (WGS) entry which is preliminary data.</text>
</comment>
<feature type="compositionally biased region" description="Acidic residues" evidence="1">
    <location>
        <begin position="21"/>
        <end position="31"/>
    </location>
</feature>